<feature type="domain" description="Response regulatory" evidence="2">
    <location>
        <begin position="182"/>
        <end position="306"/>
    </location>
</feature>
<dbReference type="SUPFAM" id="SSF50341">
    <property type="entry name" value="CheW-like"/>
    <property type="match status" value="1"/>
</dbReference>
<dbReference type="SUPFAM" id="SSF52172">
    <property type="entry name" value="CheY-like"/>
    <property type="match status" value="1"/>
</dbReference>
<keyword evidence="1" id="KW-0597">Phosphoprotein</keyword>
<organism evidence="4 5">
    <name type="scientific">Thioalkalivibrio denitrificans</name>
    <dbReference type="NCBI Taxonomy" id="108003"/>
    <lineage>
        <taxon>Bacteria</taxon>
        <taxon>Pseudomonadati</taxon>
        <taxon>Pseudomonadota</taxon>
        <taxon>Gammaproteobacteria</taxon>
        <taxon>Chromatiales</taxon>
        <taxon>Ectothiorhodospiraceae</taxon>
        <taxon>Thioalkalivibrio</taxon>
    </lineage>
</organism>
<comment type="caution">
    <text evidence="4">The sequence shown here is derived from an EMBL/GenBank/DDBJ whole genome shotgun (WGS) entry which is preliminary data.</text>
</comment>
<dbReference type="Gene3D" id="3.40.50.2300">
    <property type="match status" value="1"/>
</dbReference>
<dbReference type="RefSeq" id="WP_077277828.1">
    <property type="nucleotide sequence ID" value="NZ_MVBK01000021.1"/>
</dbReference>
<dbReference type="EMBL" id="MVBK01000021">
    <property type="protein sequence ID" value="OOG27134.1"/>
    <property type="molecule type" value="Genomic_DNA"/>
</dbReference>
<dbReference type="InterPro" id="IPR036061">
    <property type="entry name" value="CheW-like_dom_sf"/>
</dbReference>
<dbReference type="InterPro" id="IPR001789">
    <property type="entry name" value="Sig_transdc_resp-reg_receiver"/>
</dbReference>
<dbReference type="InterPro" id="IPR024181">
    <property type="entry name" value="Chemotax_regulator_CheV"/>
</dbReference>
<proteinExistence type="predicted"/>
<name>A0A1V3NQ57_9GAMM</name>
<evidence type="ECO:0000259" key="2">
    <source>
        <dbReference type="PROSITE" id="PS50110"/>
    </source>
</evidence>
<dbReference type="Proteomes" id="UP000189462">
    <property type="component" value="Unassembled WGS sequence"/>
</dbReference>
<dbReference type="PANTHER" id="PTHR47233:SF3">
    <property type="entry name" value="CHEMOTAXIS PROTEIN CHEV"/>
    <property type="match status" value="1"/>
</dbReference>
<dbReference type="SMART" id="SM00260">
    <property type="entry name" value="CheW"/>
    <property type="match status" value="1"/>
</dbReference>
<dbReference type="Pfam" id="PF01584">
    <property type="entry name" value="CheW"/>
    <property type="match status" value="1"/>
</dbReference>
<dbReference type="STRING" id="108003.B1C78_03905"/>
<evidence type="ECO:0000259" key="3">
    <source>
        <dbReference type="PROSITE" id="PS50851"/>
    </source>
</evidence>
<sequence>MSGVLDEVNRRTQLVGQNRMELLLFHLGDRQMFGINVFKVREVIPCPPLKRMPESNPVVAGIANIRGHTVALIDIAKAIGKRPLPQTEGTFVIMTEFNRAVQGFLVSAVDRIVNLNWDAIRPPPKGTDNGSFLTAVTNVDDQLVEIVDVEKVLEQVTGPARGVSAELTQAGVGAAGSGRVRCALVADDSSVARKQIKRALDEIGVESILVKDGREALDTLKEMVAAGDIYEQISMVISDIEMPEMDGYTLTAELRRIPELAQLYVMLHSSLSGQFNTAMVERAGANRFLPKFSPDELAEAVLGHIQGTD</sequence>
<accession>A0A1V3NQ57</accession>
<feature type="domain" description="CheW-like" evidence="3">
    <location>
        <begin position="19"/>
        <end position="158"/>
    </location>
</feature>
<dbReference type="InterPro" id="IPR011006">
    <property type="entry name" value="CheY-like_superfamily"/>
</dbReference>
<keyword evidence="5" id="KW-1185">Reference proteome</keyword>
<evidence type="ECO:0000313" key="5">
    <source>
        <dbReference type="Proteomes" id="UP000189462"/>
    </source>
</evidence>
<dbReference type="PIRSF" id="PIRSF002867">
    <property type="entry name" value="CheV"/>
    <property type="match status" value="1"/>
</dbReference>
<dbReference type="PANTHER" id="PTHR47233">
    <property type="entry name" value="CHEMOTAXIS PROTEIN CHEV"/>
    <property type="match status" value="1"/>
</dbReference>
<reference evidence="4 5" key="1">
    <citation type="submission" date="2017-02" db="EMBL/GenBank/DDBJ databases">
        <title>Genomic diversity within the haloalkaliphilic genus Thioalkalivibrio.</title>
        <authorList>
            <person name="Ahn A.-C."/>
            <person name="Meier-Kolthoff J."/>
            <person name="Overmars L."/>
            <person name="Richter M."/>
            <person name="Woyke T."/>
            <person name="Sorokin D.Y."/>
            <person name="Muyzer G."/>
        </authorList>
    </citation>
    <scope>NUCLEOTIDE SEQUENCE [LARGE SCALE GENOMIC DNA]</scope>
    <source>
        <strain evidence="4 5">ALJD</strain>
    </source>
</reference>
<evidence type="ECO:0000313" key="4">
    <source>
        <dbReference type="EMBL" id="OOG27134.1"/>
    </source>
</evidence>
<dbReference type="OrthoDB" id="9806105at2"/>
<feature type="modified residue" description="4-aspartylphosphate" evidence="1">
    <location>
        <position position="239"/>
    </location>
</feature>
<dbReference type="PROSITE" id="PS50110">
    <property type="entry name" value="RESPONSE_REGULATORY"/>
    <property type="match status" value="1"/>
</dbReference>
<dbReference type="Gene3D" id="2.40.50.180">
    <property type="entry name" value="CheA-289, Domain 4"/>
    <property type="match status" value="1"/>
</dbReference>
<dbReference type="SMART" id="SM00448">
    <property type="entry name" value="REC"/>
    <property type="match status" value="1"/>
</dbReference>
<protein>
    <submittedName>
        <fullName evidence="4">Chemotaxis protein CheW</fullName>
    </submittedName>
</protein>
<dbReference type="Gene3D" id="2.30.30.40">
    <property type="entry name" value="SH3 Domains"/>
    <property type="match status" value="1"/>
</dbReference>
<dbReference type="PROSITE" id="PS50851">
    <property type="entry name" value="CHEW"/>
    <property type="match status" value="1"/>
</dbReference>
<dbReference type="InterPro" id="IPR002545">
    <property type="entry name" value="CheW-lke_dom"/>
</dbReference>
<dbReference type="GO" id="GO:0000160">
    <property type="term" value="P:phosphorelay signal transduction system"/>
    <property type="evidence" value="ECO:0007669"/>
    <property type="project" value="InterPro"/>
</dbReference>
<dbReference type="Pfam" id="PF00072">
    <property type="entry name" value="Response_reg"/>
    <property type="match status" value="1"/>
</dbReference>
<dbReference type="GO" id="GO:0006935">
    <property type="term" value="P:chemotaxis"/>
    <property type="evidence" value="ECO:0007669"/>
    <property type="project" value="InterPro"/>
</dbReference>
<evidence type="ECO:0000256" key="1">
    <source>
        <dbReference type="PROSITE-ProRule" id="PRU00169"/>
    </source>
</evidence>
<dbReference type="AlphaFoldDB" id="A0A1V3NQ57"/>
<gene>
    <name evidence="4" type="ORF">B1C78_03905</name>
</gene>